<sequence length="797" mass="88059">MRKYDLRKRLSAVFIVPLLLSSCGSAGGGGGTAETDSREITEYSLLGKDISDGVSMKSGQCLLTVEPYDGGYRVRIKSGDTVMFSSDTPVSLMIRTAGRNTEKEYAVCYEKLEGDGRTLTATATVETVAESLIRVTDRYYGDGELVTLERTVKTERASGSDEGFSSRVMFEYVGGTPSFDCMDWFVPGVWNKDPVMDSPEGVASSYGVSAITVKDTRTGLPMVTARGKDTGATLSVGRINPEISSDISDFRAKSHITDENYLCGSVGGVIRKNSGTVGICYCYPASEEPYGYFSDGNPVKRYHPVKDGFSSSYTVTLRADITDGYNEAVMSSYMSYFSASDIYYFDADVGAAYDECIKTMLDYYGTKKTDRMTICGLPYGCFVSDGHVESDLTMEMGFVGMEISAAYQFMRYGYLTGNSTAVSYGEAMADMWAENSGLPSGVLKTYLWSNGVFDSMPCYLRRMTDGMEGMLDCCRIAMSNGKEYKTWLSLAEKYADFLVSRQNPDGSWYRAYDYGGEVFSDESVKRYHQYYDKDGINPSSKNSTPIPIRFLVRMYEFTGEEKYRTAAEKAAGYVIDVLVPMGKYGGATVDGHERTDKETGVFAMYGMNSLYALTGEKKYLDAAEQAAVYAASWMMVYDYKIVESTVKTGEYFIENASLSGQSLITSGHSTVDGFMAYTYYDYFRLYLWTGNVFYYDFARLAENNSKRNLNYDGRLGYASKGLCLEAINAADFFFITSGNAKADNPGVWLPWCGIAHIEPISIMTDVFGTARVEDAVKQPASELAEKLKAFGAGGRRK</sequence>
<name>A0AAE3FIT7_9BACT</name>
<feature type="signal peptide" evidence="1">
    <location>
        <begin position="1"/>
        <end position="26"/>
    </location>
</feature>
<comment type="caution">
    <text evidence="2">The sequence shown here is derived from an EMBL/GenBank/DDBJ whole genome shotgun (WGS) entry which is preliminary data.</text>
</comment>
<dbReference type="AlphaFoldDB" id="A0AAE3FIT7"/>
<reference evidence="2 3" key="1">
    <citation type="submission" date="2022-03" db="EMBL/GenBank/DDBJ databases">
        <title>Metagenome-assembled genomes from swine fecal metagenomes.</title>
        <authorList>
            <person name="Holman D.B."/>
            <person name="Kommadath A."/>
        </authorList>
    </citation>
    <scope>NUCLEOTIDE SEQUENCE [LARGE SCALE GENOMIC DNA]</scope>
    <source>
        <strain evidence="2">SUG147</strain>
    </source>
</reference>
<gene>
    <name evidence="2" type="ORF">MR241_08300</name>
</gene>
<dbReference type="Gene3D" id="1.50.10.20">
    <property type="match status" value="1"/>
</dbReference>
<evidence type="ECO:0008006" key="4">
    <source>
        <dbReference type="Google" id="ProtNLM"/>
    </source>
</evidence>
<organism evidence="2 3">
    <name type="scientific">Candidatus Colimorpha enterica</name>
    <dbReference type="NCBI Taxonomy" id="3083063"/>
    <lineage>
        <taxon>Bacteria</taxon>
        <taxon>Pseudomonadati</taxon>
        <taxon>Bacteroidota</taxon>
        <taxon>Bacteroidia</taxon>
        <taxon>Bacteroidales</taxon>
        <taxon>Candidatus Colimorpha</taxon>
    </lineage>
</organism>
<dbReference type="InterPro" id="IPR008928">
    <property type="entry name" value="6-hairpin_glycosidase_sf"/>
</dbReference>
<feature type="chain" id="PRO_5042140813" description="Cellulase Ig-like domain-containing protein" evidence="1">
    <location>
        <begin position="27"/>
        <end position="797"/>
    </location>
</feature>
<evidence type="ECO:0000313" key="3">
    <source>
        <dbReference type="Proteomes" id="UP001139365"/>
    </source>
</evidence>
<keyword evidence="1" id="KW-0732">Signal</keyword>
<dbReference type="Proteomes" id="UP001139365">
    <property type="component" value="Unassembled WGS sequence"/>
</dbReference>
<accession>A0AAE3FIT7</accession>
<dbReference type="GO" id="GO:0005975">
    <property type="term" value="P:carbohydrate metabolic process"/>
    <property type="evidence" value="ECO:0007669"/>
    <property type="project" value="InterPro"/>
</dbReference>
<evidence type="ECO:0000256" key="1">
    <source>
        <dbReference type="SAM" id="SignalP"/>
    </source>
</evidence>
<protein>
    <recommendedName>
        <fullName evidence="4">Cellulase Ig-like domain-containing protein</fullName>
    </recommendedName>
</protein>
<dbReference type="EMBL" id="JALEMU010000132">
    <property type="protein sequence ID" value="MCI5756275.1"/>
    <property type="molecule type" value="Genomic_DNA"/>
</dbReference>
<dbReference type="PROSITE" id="PS51257">
    <property type="entry name" value="PROKAR_LIPOPROTEIN"/>
    <property type="match status" value="1"/>
</dbReference>
<dbReference type="SUPFAM" id="SSF48208">
    <property type="entry name" value="Six-hairpin glycosidases"/>
    <property type="match status" value="1"/>
</dbReference>
<evidence type="ECO:0000313" key="2">
    <source>
        <dbReference type="EMBL" id="MCI5756275.1"/>
    </source>
</evidence>
<proteinExistence type="predicted"/>